<protein>
    <submittedName>
        <fullName evidence="2">Uncharacterized protein</fullName>
    </submittedName>
</protein>
<name>A0A521CDT4_SACCC</name>
<dbReference type="PANTHER" id="PTHR35983:SF1">
    <property type="entry name" value="UPF0166 PROTEIN TM_0021"/>
    <property type="match status" value="1"/>
</dbReference>
<dbReference type="Pfam" id="PF02641">
    <property type="entry name" value="DUF190"/>
    <property type="match status" value="1"/>
</dbReference>
<sequence>MLLEGKVKKLKIIIREIETVYQRSLYEAIMFAAKKTSLAGATATRGAMGYGANGLTNASKTYQMSQDPPIIIEIVDRAKRIEDFSLVVSNLMDKANAAGIIYIEDVEVVSYRRHEMVKPTGQ</sequence>
<gene>
    <name evidence="2" type="ORF">SAMN06265379_10323</name>
</gene>
<dbReference type="InterPro" id="IPR011322">
    <property type="entry name" value="N-reg_PII-like_a/b"/>
</dbReference>
<dbReference type="Gene3D" id="3.30.70.120">
    <property type="match status" value="1"/>
</dbReference>
<dbReference type="RefSeq" id="WP_142532751.1">
    <property type="nucleotide sequence ID" value="NZ_FXTB01000003.1"/>
</dbReference>
<dbReference type="EMBL" id="FXTB01000003">
    <property type="protein sequence ID" value="SMO57573.1"/>
    <property type="molecule type" value="Genomic_DNA"/>
</dbReference>
<keyword evidence="3" id="KW-1185">Reference proteome</keyword>
<proteinExistence type="inferred from homology"/>
<evidence type="ECO:0000313" key="3">
    <source>
        <dbReference type="Proteomes" id="UP000319040"/>
    </source>
</evidence>
<dbReference type="SUPFAM" id="SSF54913">
    <property type="entry name" value="GlnB-like"/>
    <property type="match status" value="1"/>
</dbReference>
<dbReference type="InterPro" id="IPR003793">
    <property type="entry name" value="UPF0166"/>
</dbReference>
<reference evidence="2 3" key="1">
    <citation type="submission" date="2017-05" db="EMBL/GenBank/DDBJ databases">
        <authorList>
            <person name="Varghese N."/>
            <person name="Submissions S."/>
        </authorList>
    </citation>
    <scope>NUCLEOTIDE SEQUENCE [LARGE SCALE GENOMIC DNA]</scope>
    <source>
        <strain evidence="2 3">DSM 27040</strain>
    </source>
</reference>
<dbReference type="AlphaFoldDB" id="A0A521CDT4"/>
<dbReference type="InterPro" id="IPR015867">
    <property type="entry name" value="N-reg_PII/ATP_PRibTrfase_C"/>
</dbReference>
<dbReference type="Proteomes" id="UP000319040">
    <property type="component" value="Unassembled WGS sequence"/>
</dbReference>
<evidence type="ECO:0000313" key="2">
    <source>
        <dbReference type="EMBL" id="SMO57573.1"/>
    </source>
</evidence>
<comment type="similarity">
    <text evidence="1">Belongs to the UPF0166 family.</text>
</comment>
<organism evidence="2 3">
    <name type="scientific">Saccharicrinis carchari</name>
    <dbReference type="NCBI Taxonomy" id="1168039"/>
    <lineage>
        <taxon>Bacteria</taxon>
        <taxon>Pseudomonadati</taxon>
        <taxon>Bacteroidota</taxon>
        <taxon>Bacteroidia</taxon>
        <taxon>Marinilabiliales</taxon>
        <taxon>Marinilabiliaceae</taxon>
        <taxon>Saccharicrinis</taxon>
    </lineage>
</organism>
<dbReference type="PANTHER" id="PTHR35983">
    <property type="entry name" value="UPF0166 PROTEIN TM_0021"/>
    <property type="match status" value="1"/>
</dbReference>
<accession>A0A521CDT4</accession>
<evidence type="ECO:0000256" key="1">
    <source>
        <dbReference type="ARBA" id="ARBA00010554"/>
    </source>
</evidence>
<dbReference type="OrthoDB" id="9795599at2"/>